<dbReference type="GO" id="GO:0005975">
    <property type="term" value="P:carbohydrate metabolic process"/>
    <property type="evidence" value="ECO:0007669"/>
    <property type="project" value="UniProtKB-ARBA"/>
</dbReference>
<dbReference type="RefSeq" id="WP_179276901.1">
    <property type="nucleotide sequence ID" value="NZ_BOMU01000012.1"/>
</dbReference>
<gene>
    <name evidence="7" type="ORF">SAMN06264365_101123</name>
</gene>
<dbReference type="SUPFAM" id="SSF53474">
    <property type="entry name" value="alpha/beta-Hydrolases"/>
    <property type="match status" value="1"/>
</dbReference>
<dbReference type="Proteomes" id="UP000198415">
    <property type="component" value="Unassembled WGS sequence"/>
</dbReference>
<evidence type="ECO:0000256" key="1">
    <source>
        <dbReference type="ARBA" id="ARBA00004496"/>
    </source>
</evidence>
<accession>A0A238UST1</accession>
<dbReference type="InterPro" id="IPR029058">
    <property type="entry name" value="AB_hydrolase_fold"/>
</dbReference>
<evidence type="ECO:0000259" key="6">
    <source>
        <dbReference type="Pfam" id="PF11806"/>
    </source>
</evidence>
<evidence type="ECO:0000313" key="8">
    <source>
        <dbReference type="Proteomes" id="UP000198415"/>
    </source>
</evidence>
<dbReference type="InterPro" id="IPR013783">
    <property type="entry name" value="Ig-like_fold"/>
</dbReference>
<dbReference type="Pfam" id="PF11806">
    <property type="entry name" value="Enterochelin_N"/>
    <property type="match status" value="1"/>
</dbReference>
<dbReference type="Gene3D" id="3.40.50.1820">
    <property type="entry name" value="alpha/beta hydrolase"/>
    <property type="match status" value="1"/>
</dbReference>
<evidence type="ECO:0000256" key="3">
    <source>
        <dbReference type="ARBA" id="ARBA00022801"/>
    </source>
</evidence>
<evidence type="ECO:0000256" key="5">
    <source>
        <dbReference type="SAM" id="MobiDB-lite"/>
    </source>
</evidence>
<name>A0A238UST1_9ACTN</name>
<dbReference type="GO" id="GO:0005737">
    <property type="term" value="C:cytoplasm"/>
    <property type="evidence" value="ECO:0007669"/>
    <property type="project" value="UniProtKB-SubCell"/>
</dbReference>
<dbReference type="Pfam" id="PF00756">
    <property type="entry name" value="Esterase"/>
    <property type="match status" value="1"/>
</dbReference>
<keyword evidence="3" id="KW-0378">Hydrolase</keyword>
<dbReference type="NCBIfam" id="NF007758">
    <property type="entry name" value="PRK10439.1"/>
    <property type="match status" value="1"/>
</dbReference>
<dbReference type="PANTHER" id="PTHR48098">
    <property type="entry name" value="ENTEROCHELIN ESTERASE-RELATED"/>
    <property type="match status" value="1"/>
</dbReference>
<dbReference type="InterPro" id="IPR014756">
    <property type="entry name" value="Ig_E-set"/>
</dbReference>
<proteinExistence type="inferred from homology"/>
<comment type="similarity">
    <text evidence="4">Belongs to the Fes family.</text>
</comment>
<keyword evidence="2" id="KW-0963">Cytoplasm</keyword>
<dbReference type="GO" id="GO:0006826">
    <property type="term" value="P:iron ion transport"/>
    <property type="evidence" value="ECO:0007669"/>
    <property type="project" value="InterPro"/>
</dbReference>
<dbReference type="InterPro" id="IPR050583">
    <property type="entry name" value="Mycobacterial_A85_antigen"/>
</dbReference>
<dbReference type="AlphaFoldDB" id="A0A238UST1"/>
<comment type="subcellular location">
    <subcellularLocation>
        <location evidence="1">Cytoplasm</location>
    </subcellularLocation>
</comment>
<feature type="compositionally biased region" description="Low complexity" evidence="5">
    <location>
        <begin position="165"/>
        <end position="174"/>
    </location>
</feature>
<keyword evidence="8" id="KW-1185">Reference proteome</keyword>
<organism evidence="7 8">
    <name type="scientific">Actinoplanes regularis</name>
    <dbReference type="NCBI Taxonomy" id="52697"/>
    <lineage>
        <taxon>Bacteria</taxon>
        <taxon>Bacillati</taxon>
        <taxon>Actinomycetota</taxon>
        <taxon>Actinomycetes</taxon>
        <taxon>Micromonosporales</taxon>
        <taxon>Micromonosporaceae</taxon>
        <taxon>Actinoplanes</taxon>
    </lineage>
</organism>
<dbReference type="GO" id="GO:0008849">
    <property type="term" value="F:enterochelin esterase activity"/>
    <property type="evidence" value="ECO:0007669"/>
    <property type="project" value="InterPro"/>
</dbReference>
<feature type="compositionally biased region" description="Pro residues" evidence="5">
    <location>
        <begin position="8"/>
        <end position="24"/>
    </location>
</feature>
<protein>
    <submittedName>
        <fullName evidence="7">Enterochelin esterase</fullName>
    </submittedName>
</protein>
<reference evidence="7 8" key="1">
    <citation type="submission" date="2017-06" db="EMBL/GenBank/DDBJ databases">
        <authorList>
            <person name="Kim H.J."/>
            <person name="Triplett B.A."/>
        </authorList>
    </citation>
    <scope>NUCLEOTIDE SEQUENCE [LARGE SCALE GENOMIC DNA]</scope>
    <source>
        <strain evidence="7 8">DSM 43151</strain>
    </source>
</reference>
<sequence length="409" mass="45362">MSSSRPARVPPTSVPPRTPRPWPAPIAASPRIAALRPEDVEEFWADVTREGAPLVEKDGDGTLLTFLWRDRGPTNDVLVLVNKLADRNRLDLSRMSRLPGTDLWHLTYRVRNDWQGSYQLAPDEEPAPPAERDAAHWRRVATNLTADPLNPETLPQSRPPHRSVAAAPGAAAGPRWWQPRHGTPAGTVDVVELPRRVWRYTPPGYRPAAGPYPLLVLLDGDVWGPLLPVAPILDNLIAAGRIPPLVALLPHSVDRPTRFTEYACRPDFISFLADELIPRSGLSVTADPASTVVAGQSLGGLTAAFAGLTRPDRFGNVLSQSGAFWWQSNSPDDVDAEWFARQVAVTERRAVRWHVEVGLDEWVNLRPNRHLRDVLTARGYRLTYAEFAGGHDRLCWRDRFGDALAGLFV</sequence>
<dbReference type="SUPFAM" id="SSF81296">
    <property type="entry name" value="E set domains"/>
    <property type="match status" value="1"/>
</dbReference>
<feature type="region of interest" description="Disordered" evidence="5">
    <location>
        <begin position="147"/>
        <end position="181"/>
    </location>
</feature>
<dbReference type="Gene3D" id="2.60.40.10">
    <property type="entry name" value="Immunoglobulins"/>
    <property type="match status" value="1"/>
</dbReference>
<dbReference type="EMBL" id="FZNR01000001">
    <property type="protein sequence ID" value="SNR25210.1"/>
    <property type="molecule type" value="Genomic_DNA"/>
</dbReference>
<dbReference type="InterPro" id="IPR021764">
    <property type="entry name" value="Enterochelin_esterase_N"/>
</dbReference>
<dbReference type="PANTHER" id="PTHR48098:SF3">
    <property type="entry name" value="IRON(III) ENTEROBACTIN ESTERASE"/>
    <property type="match status" value="1"/>
</dbReference>
<dbReference type="GO" id="GO:0005506">
    <property type="term" value="F:iron ion binding"/>
    <property type="evidence" value="ECO:0007669"/>
    <property type="project" value="InterPro"/>
</dbReference>
<feature type="region of interest" description="Disordered" evidence="5">
    <location>
        <begin position="1"/>
        <end position="25"/>
    </location>
</feature>
<feature type="domain" description="Enterochelin esterase N-terminal" evidence="6">
    <location>
        <begin position="64"/>
        <end position="176"/>
    </location>
</feature>
<dbReference type="InterPro" id="IPR000801">
    <property type="entry name" value="Esterase-like"/>
</dbReference>
<evidence type="ECO:0000313" key="7">
    <source>
        <dbReference type="EMBL" id="SNR25210.1"/>
    </source>
</evidence>
<evidence type="ECO:0000256" key="4">
    <source>
        <dbReference type="ARBA" id="ARBA00024201"/>
    </source>
</evidence>
<evidence type="ECO:0000256" key="2">
    <source>
        <dbReference type="ARBA" id="ARBA00022490"/>
    </source>
</evidence>